<keyword evidence="5" id="KW-1185">Reference proteome</keyword>
<sequence>MTSSGQPTPPPGWYADPDGTPGMVRWWSGSAWSDVATPTGPGVAVQQSPVLAPQRPAAPERAPWTIEPDRDPVRPRRAAWIVAGVLGVVIAVVLALVVGTGGGDDDVAAREPSSAGQPPSGPAFPPGTVRIVDESAGIAYPYLGTGWSEFDALGMVETTTVAGQYFTTQELTPDGTRFIAQVTSGPVAESYGWAGPGSLPTTVSALADSVRLNYYPDPNERRIMRDEALTVDGSAAHLLEFQLSWDVEGYDASGERAALLLIDVGRPAPALLYISIPNTHAELYGVIDQLIQAVDVL</sequence>
<gene>
    <name evidence="4" type="ORF">SAMN05660662_2102</name>
</gene>
<keyword evidence="2" id="KW-0472">Membrane</keyword>
<proteinExistence type="predicted"/>
<evidence type="ECO:0000256" key="1">
    <source>
        <dbReference type="SAM" id="MobiDB-lite"/>
    </source>
</evidence>
<feature type="region of interest" description="Disordered" evidence="1">
    <location>
        <begin position="107"/>
        <end position="126"/>
    </location>
</feature>
<accession>A0A1G7KVV5</accession>
<dbReference type="InterPro" id="IPR018929">
    <property type="entry name" value="DUF2510"/>
</dbReference>
<protein>
    <recommendedName>
        <fullName evidence="3">DUF2510 domain-containing protein</fullName>
    </recommendedName>
</protein>
<dbReference type="Proteomes" id="UP000199406">
    <property type="component" value="Unassembled WGS sequence"/>
</dbReference>
<evidence type="ECO:0000256" key="2">
    <source>
        <dbReference type="SAM" id="Phobius"/>
    </source>
</evidence>
<evidence type="ECO:0000313" key="5">
    <source>
        <dbReference type="Proteomes" id="UP000199406"/>
    </source>
</evidence>
<feature type="region of interest" description="Disordered" evidence="1">
    <location>
        <begin position="1"/>
        <end position="21"/>
    </location>
</feature>
<organism evidence="4 5">
    <name type="scientific">Blastococcus aurantiacus</name>
    <dbReference type="NCBI Taxonomy" id="1550231"/>
    <lineage>
        <taxon>Bacteria</taxon>
        <taxon>Bacillati</taxon>
        <taxon>Actinomycetota</taxon>
        <taxon>Actinomycetes</taxon>
        <taxon>Geodermatophilales</taxon>
        <taxon>Geodermatophilaceae</taxon>
        <taxon>Blastococcus</taxon>
    </lineage>
</organism>
<evidence type="ECO:0000259" key="3">
    <source>
        <dbReference type="Pfam" id="PF10708"/>
    </source>
</evidence>
<dbReference type="AlphaFoldDB" id="A0A1G7KVV5"/>
<dbReference type="Pfam" id="PF10708">
    <property type="entry name" value="DUF2510"/>
    <property type="match status" value="1"/>
</dbReference>
<keyword evidence="2" id="KW-1133">Transmembrane helix</keyword>
<feature type="transmembrane region" description="Helical" evidence="2">
    <location>
        <begin position="78"/>
        <end position="98"/>
    </location>
</feature>
<feature type="region of interest" description="Disordered" evidence="1">
    <location>
        <begin position="35"/>
        <end position="69"/>
    </location>
</feature>
<evidence type="ECO:0000313" key="4">
    <source>
        <dbReference type="EMBL" id="SDF41216.1"/>
    </source>
</evidence>
<keyword evidence="2" id="KW-0812">Transmembrane</keyword>
<dbReference type="STRING" id="1550231.SAMN05660662_2102"/>
<dbReference type="EMBL" id="FNBT01000003">
    <property type="protein sequence ID" value="SDF41216.1"/>
    <property type="molecule type" value="Genomic_DNA"/>
</dbReference>
<feature type="domain" description="DUF2510" evidence="3">
    <location>
        <begin position="11"/>
        <end position="43"/>
    </location>
</feature>
<reference evidence="5" key="1">
    <citation type="submission" date="2016-10" db="EMBL/GenBank/DDBJ databases">
        <authorList>
            <person name="Varghese N."/>
            <person name="Submissions S."/>
        </authorList>
    </citation>
    <scope>NUCLEOTIDE SEQUENCE [LARGE SCALE GENOMIC DNA]</scope>
    <source>
        <strain evidence="5">DSM 44268</strain>
    </source>
</reference>
<dbReference type="RefSeq" id="WP_255362316.1">
    <property type="nucleotide sequence ID" value="NZ_FNBT01000003.1"/>
</dbReference>
<feature type="compositionally biased region" description="Low complexity" evidence="1">
    <location>
        <begin position="52"/>
        <end position="63"/>
    </location>
</feature>
<name>A0A1G7KVV5_9ACTN</name>